<evidence type="ECO:0000313" key="6">
    <source>
        <dbReference type="Proteomes" id="UP000240974"/>
    </source>
</evidence>
<dbReference type="InterPro" id="IPR011610">
    <property type="entry name" value="SAM_mthyl_Trfase_ML2640-like"/>
</dbReference>
<proteinExistence type="inferred from homology"/>
<keyword evidence="4" id="KW-0949">S-adenosyl-L-methionine</keyword>
<dbReference type="AlphaFoldDB" id="A0A2T3G545"/>
<evidence type="ECO:0000313" key="5">
    <source>
        <dbReference type="EMBL" id="PST42632.1"/>
    </source>
</evidence>
<keyword evidence="3 5" id="KW-0808">Transferase</keyword>
<dbReference type="GO" id="GO:0032259">
    <property type="term" value="P:methylation"/>
    <property type="evidence" value="ECO:0007669"/>
    <property type="project" value="UniProtKB-KW"/>
</dbReference>
<dbReference type="Pfam" id="PF04072">
    <property type="entry name" value="LCM"/>
    <property type="match status" value="1"/>
</dbReference>
<evidence type="ECO:0000256" key="4">
    <source>
        <dbReference type="RuleBase" id="RU362030"/>
    </source>
</evidence>
<dbReference type="SUPFAM" id="SSF53335">
    <property type="entry name" value="S-adenosyl-L-methionine-dependent methyltransferases"/>
    <property type="match status" value="1"/>
</dbReference>
<dbReference type="PANTHER" id="PTHR43619">
    <property type="entry name" value="S-ADENOSYL-L-METHIONINE-DEPENDENT METHYLTRANSFERASE YKTD-RELATED"/>
    <property type="match status" value="1"/>
</dbReference>
<sequence>MEQNMTALVSLFARAYHQKNKDIKIFDDLLSTKLITEKEYEMIGLNMSQGISFFNPTFKGSKEEALKWIVDHQLSPSVLVRSAFCKEAIEEMKEKGCQQYLDFASGYDSFAYYYQNQMHVFEIDKKEVIENKRQRCKDVDIENIQFLSIDLSQENWINTLLQSDYQEDQLSISSMLGLSYYLTKDEFKKMLKQLSKYLLKGSHLVFDYPSIQESKETKINEMLAKEADESMKAKYSFAELKEILNQCHLTIIQHENHQTMTEKYISNYNVYYKDDPIKAPEGVCYCVVEK</sequence>
<evidence type="ECO:0000256" key="2">
    <source>
        <dbReference type="ARBA" id="ARBA00022603"/>
    </source>
</evidence>
<dbReference type="NCBIfam" id="TIGR00027">
    <property type="entry name" value="mthyl_TIGR00027"/>
    <property type="match status" value="1"/>
</dbReference>
<dbReference type="Gene3D" id="3.40.50.150">
    <property type="entry name" value="Vaccinia Virus protein VP39"/>
    <property type="match status" value="1"/>
</dbReference>
<comment type="similarity">
    <text evidence="1 4">Belongs to the UPF0677 family.</text>
</comment>
<dbReference type="PANTHER" id="PTHR43619:SF2">
    <property type="entry name" value="S-ADENOSYL-L-METHIONINE-DEPENDENT METHYLTRANSFERASES SUPERFAMILY PROTEIN"/>
    <property type="match status" value="1"/>
</dbReference>
<dbReference type="EC" id="2.1.1.-" evidence="4"/>
<dbReference type="RefSeq" id="WP_107029498.1">
    <property type="nucleotide sequence ID" value="NZ_JAQDKO010000001.1"/>
</dbReference>
<dbReference type="InterPro" id="IPR007213">
    <property type="entry name" value="Ppm1/Ppm2/Tcmp"/>
</dbReference>
<gene>
    <name evidence="5" type="ORF">C7U54_05010</name>
</gene>
<dbReference type="InterPro" id="IPR029063">
    <property type="entry name" value="SAM-dependent_MTases_sf"/>
</dbReference>
<protein>
    <recommendedName>
        <fullName evidence="4">S-adenosyl-L-methionine-dependent methyltransferase</fullName>
        <ecNumber evidence="4">2.1.1.-</ecNumber>
    </recommendedName>
</protein>
<comment type="caution">
    <text evidence="5">The sequence shown here is derived from an EMBL/GenBank/DDBJ whole genome shotgun (WGS) entry which is preliminary data.</text>
</comment>
<accession>A0A2T3G545</accession>
<dbReference type="EMBL" id="PYLQ01000004">
    <property type="protein sequence ID" value="PST42632.1"/>
    <property type="molecule type" value="Genomic_DNA"/>
</dbReference>
<keyword evidence="2 4" id="KW-0489">Methyltransferase</keyword>
<keyword evidence="6" id="KW-1185">Reference proteome</keyword>
<name>A0A2T3G545_9FIRM</name>
<reference evidence="5 6" key="1">
    <citation type="journal article" date="2019" name="Int. J. Syst. Evol. Microbiol.">
        <title>Faecalibacillus intestinalis gen. nov., sp. nov. and Faecalibacillus faecis sp. nov., isolated from human faeces.</title>
        <authorList>
            <person name="Seo B."/>
            <person name="Jeon K."/>
            <person name="Baek I."/>
            <person name="Lee Y.M."/>
            <person name="Baek K."/>
            <person name="Ko G."/>
        </authorList>
    </citation>
    <scope>NUCLEOTIDE SEQUENCE [LARGE SCALE GENOMIC DNA]</scope>
    <source>
        <strain evidence="5 6">SNUG30099</strain>
    </source>
</reference>
<comment type="function">
    <text evidence="4">Exhibits S-adenosyl-L-methionine-dependent methyltransferase activity.</text>
</comment>
<dbReference type="GO" id="GO:0008168">
    <property type="term" value="F:methyltransferase activity"/>
    <property type="evidence" value="ECO:0007669"/>
    <property type="project" value="UniProtKB-UniRule"/>
</dbReference>
<dbReference type="Proteomes" id="UP000240974">
    <property type="component" value="Unassembled WGS sequence"/>
</dbReference>
<evidence type="ECO:0000256" key="3">
    <source>
        <dbReference type="ARBA" id="ARBA00022679"/>
    </source>
</evidence>
<organism evidence="5 6">
    <name type="scientific">Faecalibacillus intestinalis</name>
    <dbReference type="NCBI Taxonomy" id="1982626"/>
    <lineage>
        <taxon>Bacteria</taxon>
        <taxon>Bacillati</taxon>
        <taxon>Bacillota</taxon>
        <taxon>Erysipelotrichia</taxon>
        <taxon>Erysipelotrichales</taxon>
        <taxon>Coprobacillaceae</taxon>
        <taxon>Faecalibacillus</taxon>
    </lineage>
</organism>
<evidence type="ECO:0000256" key="1">
    <source>
        <dbReference type="ARBA" id="ARBA00008138"/>
    </source>
</evidence>